<sequence>MTVALCDCWPFAFLLFSLLVSPLSTEAFCVSGGRLGARRRGDFVPPSSLRLSIAFLSPRVSLALPRGARAPCRGSVLSLSHFFFPDSFLASPPALRLVSGAPSPSANSFSWRFSSSVRPRASCFRASLSSFSSPLATRSRGPSRRSPFFCERCVGWPKGERGWKGRDEKETEQTKEEEEASEASTVASPDSVGFSGQCERRARGEEARSAHIQTCGERKEGNADTPHSREERNGEGEGEGEGGTRRPDRAGERSRDDSQRERRKEADSRGKGEPTSGTTRSDETQRAGKSERSPVSAADGDGGDICMCWDEETWRDDATRGQRAQGSRAPVSEDPESVFRASAAAACEGWHTIAPLSLDVLAALDGAEGDRRQAGRCEEPPEIPQTRQTQPCVSCSRSSSPGSGESSDTRLREKDGGEQDDGNSGSHPGSGPSVRLAGLPGEGARRLPNQTRAPSHTVGFCAPPLSSSPVLKAVRLFVSAFASLPSRRESCSVCVLLPEAWRQAQRGTAADSAEAPRPEANARGEEGEAGRDNCAASAAGEAAGKACMHDGSGDSGGFPGPPERRRARQGDFVDVLLGPRASSMSCQTSDILVCSAGDLRRRLLSVFDAQQPVGERRQRRGLVASQRGEVETEKKENDAKQAEDDADPHGAEDGRRRPGEGIREAAGRREGDEKDEEKPEKLMCGKLNERERRQGGEGDMPCLLQRQPGETDISDEEDRCLTGCGSSGASPGNGSLPERKGVAVNTQRRLVLVVPIRRSRLPPSAWKLPLRGIQKCLRKGEGSGFSRVLRECRHQRLVPGPALSLNLGDELEETLHLFCLWTQGGRRMAEEAPDAQGNGAAPRGAGEASAGRETRTQKEGKEERIAEGKERIQGEDRIQEGEQRERVEDGNQQGMEGGEIGDKGPENQEGGESGESREAGRRGSTQGVSKWSISIALLLLPSSDILFGNAKGLEWRADEIRATQAWLSRCLGTDSDSIRVFAPVAAAASRPLGGSPRNAPNLQAAPEAFAAFRASSERSRSAWRLLDGIPASANGRDIPLDGQMFFDAAPPLDGLRDACLTYQRAAGLVVLFSHPDFRAGAQEELDRALSRTSLYRLWVARQYARCLHPVDRFSRQTQIAALRRALTRSVTPCNSTTGSTENPHLRACLLSFSASSGSSLEGGANAERQATLSQELGGDAATKRGSLSPAAAELAGPSAVRRLAAEANQRAQAAELFAADSGTCTLARLLVEKEAKDNVLQQTRRLAAVELRAHFHQSEARAMHAHFMRVFAQAPSQRSTSGRPTRLPARELDPNATLDEREEDEEPEERDEERQGEPADGEEQREEKREDKGDAAREEREGAAKEGRGRINDGEARGPTCGDVDCLGREAKQGCRGLTNDAEETACRAPTLAACEARTPSSFQSDGAPKQAENGDESAGGCGAHHETYTPQVSGEVLKQRERLWRAQQLLRGPCGERWKVEERPKGDTPDAPECRETGQSKDDAVDRLLRLYAKRNLGSRENVDRQERLFTVRFGPCKENPLHTFRRLTHVMLLASASPSFVHGPRADTLSDASAAVSLRGGFASPNAHTLARPLEPLSRFPAPAETAQIESATSLTSDASVRPRSCVQHAPLPSAERSRAAWTLPPNPLLSSSSRSRSLPRISRGPGLPSSSPEVPEACMPSPPMPDSLPAPVPLRSSPLAAWLAQCMCLQVVNSLWLLLVLQNRSVLSPRTSLATFAAVVYAVSEPPGLRRALRSFLARRGPTACAVADAHAAAEALEDASETRGPRGGVAPLQGTGRGRTRRHREELKRRERQREAVRRATRDSLAAETAARGAVCPFKARGSAHLQELLAALRKPRHKLLYLQTKCGVDIPVPLTRRAVAASVETCMLLAARGRSQRRLERDRPSPFLGRRQTETLAPSENDVEQAGEANPDLAPLASSERRDTAEVSPPCPPADATPVRNAHSSDGASSLHADSPFANLNRDKIEPGGFVFARRADAALSRGGCGPAARIDEGAADHIGSFSGVETRARTVEDAFARREPCECAGAWRKVILRHTLQVLRQVAQLPTRSGGGVGQEIIAKANQAAQLLASTCLD</sequence>
<feature type="compositionally biased region" description="Basic and acidic residues" evidence="1">
    <location>
        <begin position="280"/>
        <end position="292"/>
    </location>
</feature>
<evidence type="ECO:0000313" key="3">
    <source>
        <dbReference type="EMBL" id="CEL70948.1"/>
    </source>
</evidence>
<feature type="compositionally biased region" description="Basic and acidic residues" evidence="1">
    <location>
        <begin position="407"/>
        <end position="417"/>
    </location>
</feature>
<reference evidence="3" key="1">
    <citation type="journal article" date="2015" name="PLoS ONE">
        <title>Comprehensive Evaluation of Toxoplasma gondii VEG and Neospora caninum LIV Genomes with Tachyzoite Stage Transcriptome and Proteome Defines Novel Transcript Features.</title>
        <authorList>
            <person name="Ramaprasad A."/>
            <person name="Mourier T."/>
            <person name="Naeem R."/>
            <person name="Malas T.B."/>
            <person name="Moussa E."/>
            <person name="Panigrahi A."/>
            <person name="Vermont S.J."/>
            <person name="Otto T.D."/>
            <person name="Wastling J."/>
            <person name="Pain A."/>
        </authorList>
    </citation>
    <scope>NUCLEOTIDE SEQUENCE</scope>
    <source>
        <strain evidence="3">Liverpool</strain>
    </source>
</reference>
<feature type="compositionally biased region" description="Basic and acidic residues" evidence="1">
    <location>
        <begin position="216"/>
        <end position="235"/>
    </location>
</feature>
<feature type="region of interest" description="Disordered" evidence="1">
    <location>
        <begin position="1878"/>
        <end position="1960"/>
    </location>
</feature>
<feature type="region of interest" description="Disordered" evidence="1">
    <location>
        <begin position="829"/>
        <end position="926"/>
    </location>
</feature>
<feature type="compositionally biased region" description="Low complexity" evidence="1">
    <location>
        <begin position="422"/>
        <end position="433"/>
    </location>
</feature>
<evidence type="ECO:0000256" key="1">
    <source>
        <dbReference type="SAM" id="MobiDB-lite"/>
    </source>
</evidence>
<feature type="compositionally biased region" description="Basic and acidic residues" evidence="1">
    <location>
        <begin position="850"/>
        <end position="889"/>
    </location>
</feature>
<feature type="region of interest" description="Disordered" evidence="1">
    <location>
        <begin position="317"/>
        <end position="336"/>
    </location>
</feature>
<evidence type="ECO:0008006" key="4">
    <source>
        <dbReference type="Google" id="ProtNLM"/>
    </source>
</evidence>
<feature type="signal peptide" evidence="2">
    <location>
        <begin position="1"/>
        <end position="27"/>
    </location>
</feature>
<feature type="region of interest" description="Disordered" evidence="1">
    <location>
        <begin position="1397"/>
        <end position="1428"/>
    </location>
</feature>
<evidence type="ECO:0000256" key="2">
    <source>
        <dbReference type="SAM" id="SignalP"/>
    </source>
</evidence>
<organism evidence="3">
    <name type="scientific">Neospora caninum (strain Liverpool)</name>
    <dbReference type="NCBI Taxonomy" id="572307"/>
    <lineage>
        <taxon>Eukaryota</taxon>
        <taxon>Sar</taxon>
        <taxon>Alveolata</taxon>
        <taxon>Apicomplexa</taxon>
        <taxon>Conoidasida</taxon>
        <taxon>Coccidia</taxon>
        <taxon>Eucoccidiorida</taxon>
        <taxon>Eimeriorina</taxon>
        <taxon>Sarcocystidae</taxon>
        <taxon>Neospora</taxon>
    </lineage>
</organism>
<name>A0A0F7ULZ0_NEOCL</name>
<feature type="region of interest" description="Disordered" evidence="1">
    <location>
        <begin position="614"/>
        <end position="718"/>
    </location>
</feature>
<keyword evidence="2" id="KW-0732">Signal</keyword>
<feature type="compositionally biased region" description="Basic and acidic residues" evidence="1">
    <location>
        <begin position="242"/>
        <end position="272"/>
    </location>
</feature>
<gene>
    <name evidence="3" type="ORF">BN1204_066130</name>
</gene>
<proteinExistence type="predicted"/>
<feature type="chain" id="PRO_5002523467" description="Transmembrane protein" evidence="2">
    <location>
        <begin position="28"/>
        <end position="2080"/>
    </location>
</feature>
<feature type="compositionally biased region" description="Low complexity" evidence="1">
    <location>
        <begin position="1631"/>
        <end position="1646"/>
    </location>
</feature>
<feature type="compositionally biased region" description="Basic and acidic residues" evidence="1">
    <location>
        <begin position="198"/>
        <end position="209"/>
    </location>
</feature>
<feature type="compositionally biased region" description="Low complexity" evidence="1">
    <location>
        <begin position="535"/>
        <end position="546"/>
    </location>
</feature>
<feature type="region of interest" description="Disordered" evidence="1">
    <location>
        <begin position="161"/>
        <end position="307"/>
    </location>
</feature>
<feature type="compositionally biased region" description="Polar residues" evidence="1">
    <location>
        <begin position="1590"/>
        <end position="1601"/>
    </location>
</feature>
<feature type="compositionally biased region" description="Acidic residues" evidence="1">
    <location>
        <begin position="1300"/>
        <end position="1311"/>
    </location>
</feature>
<feature type="compositionally biased region" description="Basic and acidic residues" evidence="1">
    <location>
        <begin position="628"/>
        <end position="696"/>
    </location>
</feature>
<feature type="region of interest" description="Disordered" evidence="1">
    <location>
        <begin position="1761"/>
        <end position="1808"/>
    </location>
</feature>
<feature type="compositionally biased region" description="Basic and acidic residues" evidence="1">
    <location>
        <begin position="1787"/>
        <end position="1806"/>
    </location>
</feature>
<feature type="compositionally biased region" description="Basic and acidic residues" evidence="1">
    <location>
        <begin position="514"/>
        <end position="531"/>
    </location>
</feature>
<feature type="compositionally biased region" description="Basic and acidic residues" evidence="1">
    <location>
        <begin position="369"/>
        <end position="379"/>
    </location>
</feature>
<dbReference type="EMBL" id="LN714487">
    <property type="protein sequence ID" value="CEL70948.1"/>
    <property type="molecule type" value="Genomic_DNA"/>
</dbReference>
<feature type="compositionally biased region" description="Basic and acidic residues" evidence="1">
    <location>
        <begin position="161"/>
        <end position="174"/>
    </location>
</feature>
<feature type="region of interest" description="Disordered" evidence="1">
    <location>
        <begin position="1619"/>
        <end position="1668"/>
    </location>
</feature>
<feature type="region of interest" description="Disordered" evidence="1">
    <location>
        <begin position="1586"/>
        <end position="1606"/>
    </location>
</feature>
<feature type="compositionally biased region" description="Low complexity" evidence="1">
    <location>
        <begin position="394"/>
        <end position="406"/>
    </location>
</feature>
<feature type="region of interest" description="Disordered" evidence="1">
    <location>
        <begin position="369"/>
        <end position="452"/>
    </location>
</feature>
<feature type="compositionally biased region" description="Polar residues" evidence="1">
    <location>
        <begin position="1274"/>
        <end position="1283"/>
    </location>
</feature>
<feature type="region of interest" description="Disordered" evidence="1">
    <location>
        <begin position="1459"/>
        <end position="1481"/>
    </location>
</feature>
<accession>A0A0F7ULZ0</accession>
<feature type="region of interest" description="Disordered" evidence="1">
    <location>
        <begin position="1273"/>
        <end position="1365"/>
    </location>
</feature>
<feature type="region of interest" description="Disordered" evidence="1">
    <location>
        <begin position="507"/>
        <end position="566"/>
    </location>
</feature>
<protein>
    <recommendedName>
        <fullName evidence="4">Transmembrane protein</fullName>
    </recommendedName>
</protein>
<feature type="compositionally biased region" description="Basic and acidic residues" evidence="1">
    <location>
        <begin position="1325"/>
        <end position="1356"/>
    </location>
</feature>